<comment type="caution">
    <text evidence="1">The sequence shown here is derived from an EMBL/GenBank/DDBJ whole genome shotgun (WGS) entry which is preliminary data.</text>
</comment>
<proteinExistence type="predicted"/>
<evidence type="ECO:0000313" key="1">
    <source>
        <dbReference type="EMBL" id="MFC5286452.1"/>
    </source>
</evidence>
<name>A0ABW0EGE1_9PSEU</name>
<dbReference type="RefSeq" id="WP_378244392.1">
    <property type="nucleotide sequence ID" value="NZ_JBHSKF010000002.1"/>
</dbReference>
<organism evidence="1 2">
    <name type="scientific">Actinokineospora guangxiensis</name>
    <dbReference type="NCBI Taxonomy" id="1490288"/>
    <lineage>
        <taxon>Bacteria</taxon>
        <taxon>Bacillati</taxon>
        <taxon>Actinomycetota</taxon>
        <taxon>Actinomycetes</taxon>
        <taxon>Pseudonocardiales</taxon>
        <taxon>Pseudonocardiaceae</taxon>
        <taxon>Actinokineospora</taxon>
    </lineage>
</organism>
<accession>A0ABW0EGE1</accession>
<evidence type="ECO:0000313" key="2">
    <source>
        <dbReference type="Proteomes" id="UP001596157"/>
    </source>
</evidence>
<sequence>MRRSRGRPPHEVVSTAPAPLLVPALVRNLAEVVRGDIVYCVPTPAGLVAVAAWPPRPRPQALAADVAAAAADPRFAVVEAVPGGGAVLVAKSGRVSPSELAAVGDTAVWLGVAARVERDRAARDRAAARTDAVTAELRTARARLAQVRDLERRRLVAAVTAVTGREFGDVRARAGDLRADLDPAAAERLRDALDDLIDTFRTTVRGVHPAMLPDRGPAAALEELAATLATPVRFAGDLGRRVGWEVESGLYHAVAAVLNLVAARGGPPVTVALSRADGALQVRVTASARADLGDALADDAERIAVLGGALDCAVEDAYADVVTSRMVGTDDASAQEFPVTVTVRLPERLGAPPEQPEGTSLLDAVRGVLEHGWQTAPDQRVRDRWAAIAERLHHPPRLAVLGGHRAVSALLGIDVPPAEQPTWYVHGEGDATTDPAGNPVVRLPAEPLRSLSIVDLTTPLDAALAAALPVDPVWAVDAVVCPSPPAPWLRAALRSAEHRVMVLEAAAPHTVPGRGALREAVARGLLLRADTVAARRALVDAAALVRALRDGHSLAWSVERVRACAHDLAELDLMDDIDRGAVLLRDRHGEALRLLGVHGLDARSRLDLPSGASDARVRSAARDAADRWRAAGAHPAATGSVRAAAEVLVRTCEGIAAR</sequence>
<reference evidence="2" key="1">
    <citation type="journal article" date="2019" name="Int. J. Syst. Evol. Microbiol.">
        <title>The Global Catalogue of Microorganisms (GCM) 10K type strain sequencing project: providing services to taxonomists for standard genome sequencing and annotation.</title>
        <authorList>
            <consortium name="The Broad Institute Genomics Platform"/>
            <consortium name="The Broad Institute Genome Sequencing Center for Infectious Disease"/>
            <person name="Wu L."/>
            <person name="Ma J."/>
        </authorList>
    </citation>
    <scope>NUCLEOTIDE SEQUENCE [LARGE SCALE GENOMIC DNA]</scope>
    <source>
        <strain evidence="2">CCUG 59778</strain>
    </source>
</reference>
<dbReference type="Proteomes" id="UP001596157">
    <property type="component" value="Unassembled WGS sequence"/>
</dbReference>
<protein>
    <submittedName>
        <fullName evidence="1">Uncharacterized protein</fullName>
    </submittedName>
</protein>
<dbReference type="EMBL" id="JBHSKF010000002">
    <property type="protein sequence ID" value="MFC5286452.1"/>
    <property type="molecule type" value="Genomic_DNA"/>
</dbReference>
<keyword evidence="2" id="KW-1185">Reference proteome</keyword>
<gene>
    <name evidence="1" type="ORF">ACFPM7_05260</name>
</gene>